<keyword evidence="3" id="KW-1185">Reference proteome</keyword>
<dbReference type="STRING" id="692275.M3DBC5"/>
<evidence type="ECO:0000313" key="2">
    <source>
        <dbReference type="EMBL" id="EMF15154.1"/>
    </source>
</evidence>
<evidence type="ECO:0000313" key="3">
    <source>
        <dbReference type="Proteomes" id="UP000016931"/>
    </source>
</evidence>
<dbReference type="eggNOG" id="ENOG502SS0Y">
    <property type="taxonomic scope" value="Eukaryota"/>
</dbReference>
<dbReference type="OrthoDB" id="5236983at2759"/>
<dbReference type="EMBL" id="KB456261">
    <property type="protein sequence ID" value="EMF15154.1"/>
    <property type="molecule type" value="Genomic_DNA"/>
</dbReference>
<dbReference type="GeneID" id="27897715"/>
<feature type="region of interest" description="Disordered" evidence="1">
    <location>
        <begin position="581"/>
        <end position="600"/>
    </location>
</feature>
<name>M3DBC5_SPHMS</name>
<proteinExistence type="predicted"/>
<evidence type="ECO:0008006" key="4">
    <source>
        <dbReference type="Google" id="ProtNLM"/>
    </source>
</evidence>
<protein>
    <recommendedName>
        <fullName evidence="4">SprT-like domain-containing protein</fullName>
    </recommendedName>
</protein>
<sequence length="793" mass="89079">MAVVPWFPGFSSNVTTFPTPYNQPSVIHSGGIRRRRIPTSCFTNPMGSGGVVRNIHIERHERPSYGGSRLWRGGKSVNAMADKSIEATGDFGWTLDYATAWLYRHLTSSIPDVADTIDTLRDCGDDDYLTPDYAYLFFDMLDARLFAGKLKNAVYLRWRSMPSCMPGITSAPKVIPDVPRVCIELNRTPFEEEDAELDDLLGAMIHQMIHAFLLVCCGAQKRDDTPDGRLMDGVHFGLILMTIREATRYCVDGALDLVFHASKRRNDENDMYGVPQVFPRQPGYPPEDSFISLDPRGHGHASMLHDGQTHCNHDNRHISKQLIKNWQVTEYSKALEADMAAKGEKIWDFVDGNTFEEFDRISAPPSVTYIELVYDDLTTADPKRIMANRAKALKFKSLEEPLTEYSKFELLIPECDIQTFRCIYDFINKDGYLATPTDQAVQFPVTHGRGPPVLYHGQQHGMTPLPLPILAATKDESAITHIKVFKAAEKMKFEELMSRALEQLYLIPLTTEDPIALLKQLYNLEPPSTNPIHSELHRWARRFLIRLEEEEEEEDHRRPDDEYMTRVNALHAITPHHFHTPLLPPHVRTRSRSRSMSRSSSFRPNMLKIQTWYPHQWRELLQISRPFRDDVELARGQLYYLGRPENLHSHSHPHSHHLGGRVQLARERQQQLLLEAGHGLAAQGSSTLRRILPLGIGVAGGGGDISSLLGPGIGFMDSVGLRRGGLGDDNDGFFGDEIENILGRREDYSLGDLGFGGFMSSHPAFMALGGSRSVSPLPPPLGGGGVGGFGWGV</sequence>
<dbReference type="Proteomes" id="UP000016931">
    <property type="component" value="Unassembled WGS sequence"/>
</dbReference>
<gene>
    <name evidence="2" type="ORF">SEPMUDRAFT_105452</name>
</gene>
<dbReference type="HOGENOM" id="CLU_019473_0_0_1"/>
<dbReference type="RefSeq" id="XP_016763275.1">
    <property type="nucleotide sequence ID" value="XM_016900578.1"/>
</dbReference>
<evidence type="ECO:0000256" key="1">
    <source>
        <dbReference type="SAM" id="MobiDB-lite"/>
    </source>
</evidence>
<reference evidence="2 3" key="1">
    <citation type="journal article" date="2012" name="PLoS Pathog.">
        <title>Diverse lifestyles and strategies of plant pathogenesis encoded in the genomes of eighteen Dothideomycetes fungi.</title>
        <authorList>
            <person name="Ohm R.A."/>
            <person name="Feau N."/>
            <person name="Henrissat B."/>
            <person name="Schoch C.L."/>
            <person name="Horwitz B.A."/>
            <person name="Barry K.W."/>
            <person name="Condon B.J."/>
            <person name="Copeland A.C."/>
            <person name="Dhillon B."/>
            <person name="Glaser F."/>
            <person name="Hesse C.N."/>
            <person name="Kosti I."/>
            <person name="LaButti K."/>
            <person name="Lindquist E.A."/>
            <person name="Lucas S."/>
            <person name="Salamov A.A."/>
            <person name="Bradshaw R.E."/>
            <person name="Ciuffetti L."/>
            <person name="Hamelin R.C."/>
            <person name="Kema G.H.J."/>
            <person name="Lawrence C."/>
            <person name="Scott J.A."/>
            <person name="Spatafora J.W."/>
            <person name="Turgeon B.G."/>
            <person name="de Wit P.J.G.M."/>
            <person name="Zhong S."/>
            <person name="Goodwin S.B."/>
            <person name="Grigoriev I.V."/>
        </authorList>
    </citation>
    <scope>NUCLEOTIDE SEQUENCE [LARGE SCALE GENOMIC DNA]</scope>
    <source>
        <strain evidence="2 3">SO2202</strain>
    </source>
</reference>
<accession>M3DBC5</accession>
<dbReference type="AlphaFoldDB" id="M3DBC5"/>
<organism evidence="2 3">
    <name type="scientific">Sphaerulina musiva (strain SO2202)</name>
    <name type="common">Poplar stem canker fungus</name>
    <name type="synonym">Septoria musiva</name>
    <dbReference type="NCBI Taxonomy" id="692275"/>
    <lineage>
        <taxon>Eukaryota</taxon>
        <taxon>Fungi</taxon>
        <taxon>Dikarya</taxon>
        <taxon>Ascomycota</taxon>
        <taxon>Pezizomycotina</taxon>
        <taxon>Dothideomycetes</taxon>
        <taxon>Dothideomycetidae</taxon>
        <taxon>Mycosphaerellales</taxon>
        <taxon>Mycosphaerellaceae</taxon>
        <taxon>Sphaerulina</taxon>
    </lineage>
</organism>